<dbReference type="PANTHER" id="PTHR24198:SF165">
    <property type="entry name" value="ANKYRIN REPEAT-CONTAINING PROTEIN-RELATED"/>
    <property type="match status" value="1"/>
</dbReference>
<dbReference type="InterPro" id="IPR036770">
    <property type="entry name" value="Ankyrin_rpt-contain_sf"/>
</dbReference>
<organism evidence="5 6">
    <name type="scientific">Owenia fusiformis</name>
    <name type="common">Polychaete worm</name>
    <dbReference type="NCBI Taxonomy" id="6347"/>
    <lineage>
        <taxon>Eukaryota</taxon>
        <taxon>Metazoa</taxon>
        <taxon>Spiralia</taxon>
        <taxon>Lophotrochozoa</taxon>
        <taxon>Annelida</taxon>
        <taxon>Polychaeta</taxon>
        <taxon>Sedentaria</taxon>
        <taxon>Canalipalpata</taxon>
        <taxon>Sabellida</taxon>
        <taxon>Oweniida</taxon>
        <taxon>Oweniidae</taxon>
        <taxon>Owenia</taxon>
    </lineage>
</organism>
<dbReference type="PROSITE" id="PS50088">
    <property type="entry name" value="ANK_REPEAT"/>
    <property type="match status" value="9"/>
</dbReference>
<keyword evidence="4" id="KW-0472">Membrane</keyword>
<dbReference type="Proteomes" id="UP000749559">
    <property type="component" value="Unassembled WGS sequence"/>
</dbReference>
<evidence type="ECO:0000256" key="3">
    <source>
        <dbReference type="SAM" id="MobiDB-lite"/>
    </source>
</evidence>
<dbReference type="PANTHER" id="PTHR24198">
    <property type="entry name" value="ANKYRIN REPEAT AND PROTEIN KINASE DOMAIN-CONTAINING PROTEIN"/>
    <property type="match status" value="1"/>
</dbReference>
<evidence type="ECO:0000256" key="2">
    <source>
        <dbReference type="ARBA" id="ARBA00023043"/>
    </source>
</evidence>
<sequence length="1304" mass="148256">MAYDNTGMELDEIIQQSDPEPSTKENDNEKKVRYADPNTPIGKEENRLLTFLRDSSRISDEGTKQIIRHNGGNVKARDSSGRTCLHLLGERRAMHADDTSELIDTLGVLLDQGADIEARDDTPNREKPLHVFAKRGNRDLVSVVLSRGVDINAVDNVGRTALHHCAFYGYAKLTRLLLENDVNMDVRDSSGKTPLMYALSRDNSDVAKLLIKENCNVVNGDKNQTTPLHITAAKGYPDIAEMIIEKNALVDAKEAKGLTPLTIAIDAGRTKVAEVLLRKGANPTITNKSTGDTILHRCADKGYDEFAEWLLADKDEDEDEKQLIHNKRDFVNARNRLGETALHTSADEGDVNFARILISNGAIVNSVTTRGETPLVYCCQRGHEDMAEFLVENLAYVNVKDHYKNPLVHLCLNSGMYRFARMLVEDHTIDPNTRDREGTPLLHRTVERNIVDLVPVLCDRGADVNAVDDESKTALFYCTNPAIATYLIQKGAYTDQKSNNGTSLLQHYLDNGQKDLAMLLLNSGADAGVTDSNGSTFMHLLFQSDPMMYGDILYKAIVKKPALLTSTDCYGNNPIHVYVRRHHYEPIEIMSKWKPDLEDSEWLAARDEVGEHMIQALKARDITDRAPIEWAIALDDEKMVKHLADLNLAFLPQVEGVPEVDRCQECMYDVNFVPGMIQKMPDAAPNVLDTLVYDTPVNGSFYYVNHLEPYPPDGQPKPQKKPKKKKIKIPKRKEVNSADRDEDIEQAKEQPTLEEDQTKKKTKKEKLIKKYDAPLTALETVYLFEREDIVTHPLMAELIESKWKTGVRWWALVSFIKTLALTSIWTAIGLAIDYDIRHRYDFPAHAWRIVLLILGIALLAWEIVEDALGLFFSRKRISGWLQWRKAKQERYENVMAGNGDKVRLQDKHRTDATDLAPINIKVISIRNFFDWFCYCWVLIALISHLVDVANHTEPTARIHARLGIIMVIFLWLRLIAALRICKRLFHIIQLVKLIAVDILCFLCLFTMLFFPYSFAFWAIFGQNKSSQPDMFANESQCGDAARNCNDNGVCDSANCDIIQVSGFQSYYSMLFIVFRMALGGVHDYDTMYQIDDVIPSLLIASFLLFCLMIGMPFYIAYLSNKLQRGIFRNVGAKGLMSRVDMILKHEWSQGHTAHLAAWEKLHETGNPKHVLEDKANKDPVNETKSEKEFREFRKYVENDSSKNEMRLREIKHDIQQLKTLNKDEMKDLLELMRVLRRHHAIDGVSDGNNGYNPMYTPSYLTEPSKPSPRQLNVRRASAFQELQDNPLYVSELTWRPSMTSQSVA</sequence>
<protein>
    <submittedName>
        <fullName evidence="5">Uncharacterized protein</fullName>
    </submittedName>
</protein>
<reference evidence="5" key="1">
    <citation type="submission" date="2022-03" db="EMBL/GenBank/DDBJ databases">
        <authorList>
            <person name="Martin C."/>
        </authorList>
    </citation>
    <scope>NUCLEOTIDE SEQUENCE</scope>
</reference>
<feature type="transmembrane region" description="Helical" evidence="4">
    <location>
        <begin position="958"/>
        <end position="981"/>
    </location>
</feature>
<keyword evidence="4" id="KW-1133">Transmembrane helix</keyword>
<keyword evidence="6" id="KW-1185">Reference proteome</keyword>
<feature type="region of interest" description="Disordered" evidence="3">
    <location>
        <begin position="708"/>
        <end position="759"/>
    </location>
</feature>
<dbReference type="InterPro" id="IPR002110">
    <property type="entry name" value="Ankyrin_rpt"/>
</dbReference>
<keyword evidence="1" id="KW-0677">Repeat</keyword>
<feature type="compositionally biased region" description="Basic residues" evidence="3">
    <location>
        <begin position="718"/>
        <end position="731"/>
    </location>
</feature>
<dbReference type="SMART" id="SM00248">
    <property type="entry name" value="ANK"/>
    <property type="match status" value="15"/>
</dbReference>
<name>A0A8J1TWH7_OWEFU</name>
<keyword evidence="4" id="KW-0812">Transmembrane</keyword>
<dbReference type="Gene3D" id="1.25.40.20">
    <property type="entry name" value="Ankyrin repeat-containing domain"/>
    <property type="match status" value="4"/>
</dbReference>
<feature type="transmembrane region" description="Helical" evidence="4">
    <location>
        <begin position="1093"/>
        <end position="1118"/>
    </location>
</feature>
<gene>
    <name evidence="5" type="ORF">OFUS_LOCUS20528</name>
</gene>
<comment type="caution">
    <text evidence="5">The sequence shown here is derived from an EMBL/GenBank/DDBJ whole genome shotgun (WGS) entry which is preliminary data.</text>
</comment>
<evidence type="ECO:0000313" key="6">
    <source>
        <dbReference type="Proteomes" id="UP000749559"/>
    </source>
</evidence>
<dbReference type="Pfam" id="PF12796">
    <property type="entry name" value="Ank_2"/>
    <property type="match status" value="4"/>
</dbReference>
<feature type="transmembrane region" description="Helical" evidence="4">
    <location>
        <begin position="809"/>
        <end position="832"/>
    </location>
</feature>
<feature type="transmembrane region" description="Helical" evidence="4">
    <location>
        <begin position="993"/>
        <end position="1020"/>
    </location>
</feature>
<dbReference type="Pfam" id="PF13637">
    <property type="entry name" value="Ank_4"/>
    <property type="match status" value="1"/>
</dbReference>
<accession>A0A8J1TWH7</accession>
<evidence type="ECO:0000256" key="1">
    <source>
        <dbReference type="ARBA" id="ARBA00022737"/>
    </source>
</evidence>
<evidence type="ECO:0000313" key="5">
    <source>
        <dbReference type="EMBL" id="CAH1796077.1"/>
    </source>
</evidence>
<dbReference type="OrthoDB" id="7667736at2759"/>
<evidence type="ECO:0000256" key="4">
    <source>
        <dbReference type="SAM" id="Phobius"/>
    </source>
</evidence>
<dbReference type="PROSITE" id="PS50297">
    <property type="entry name" value="ANK_REP_REGION"/>
    <property type="match status" value="8"/>
</dbReference>
<proteinExistence type="predicted"/>
<feature type="compositionally biased region" description="Basic and acidic residues" evidence="3">
    <location>
        <begin position="21"/>
        <end position="34"/>
    </location>
</feature>
<feature type="transmembrane region" description="Helical" evidence="4">
    <location>
        <begin position="844"/>
        <end position="864"/>
    </location>
</feature>
<dbReference type="SUPFAM" id="SSF48403">
    <property type="entry name" value="Ankyrin repeat"/>
    <property type="match status" value="2"/>
</dbReference>
<feature type="region of interest" description="Disordered" evidence="3">
    <location>
        <begin position="1"/>
        <end position="40"/>
    </location>
</feature>
<dbReference type="EMBL" id="CAIIXF020000010">
    <property type="protein sequence ID" value="CAH1796077.1"/>
    <property type="molecule type" value="Genomic_DNA"/>
</dbReference>
<keyword evidence="2" id="KW-0040">ANK repeat</keyword>